<sequence>MYSLGTMLIATALAFATMLGGVAGITSGGTYTDYCPNPGRAPEGKIYACFHSNDGAPHLADGVGDNSALLVSPNSSNDFAVVCNHLGSTVQTDSHNIDIYDENVLGCIQYSIDGGKKVLWCTDYNPIQING</sequence>
<dbReference type="OrthoDB" id="10490250at2759"/>
<accession>A0A127ZFN1</accession>
<reference evidence="2" key="1">
    <citation type="submission" date="2014-06" db="EMBL/GenBank/DDBJ databases">
        <authorList>
            <person name="Ju J."/>
            <person name="Zhang J."/>
        </authorList>
    </citation>
    <scope>NUCLEOTIDE SEQUENCE</scope>
    <source>
        <strain evidence="2">SscI8</strain>
    </source>
</reference>
<dbReference type="AlphaFoldDB" id="A0A127ZFN1"/>
<gene>
    <name evidence="2" type="ORF">SPSC_04668</name>
</gene>
<organism evidence="2">
    <name type="scientific">Sporisorium scitamineum</name>
    <dbReference type="NCBI Taxonomy" id="49012"/>
    <lineage>
        <taxon>Eukaryota</taxon>
        <taxon>Fungi</taxon>
        <taxon>Dikarya</taxon>
        <taxon>Basidiomycota</taxon>
        <taxon>Ustilaginomycotina</taxon>
        <taxon>Ustilaginomycetes</taxon>
        <taxon>Ustilaginales</taxon>
        <taxon>Ustilaginaceae</taxon>
        <taxon>Sporisorium</taxon>
    </lineage>
</organism>
<evidence type="ECO:0000313" key="2">
    <source>
        <dbReference type="EMBL" id="CDU24835.1"/>
    </source>
</evidence>
<evidence type="ECO:0008006" key="3">
    <source>
        <dbReference type="Google" id="ProtNLM"/>
    </source>
</evidence>
<protein>
    <recommendedName>
        <fullName evidence="3">Cyanovirin-N domain-containing protein</fullName>
    </recommendedName>
</protein>
<proteinExistence type="predicted"/>
<feature type="signal peptide" evidence="1">
    <location>
        <begin position="1"/>
        <end position="24"/>
    </location>
</feature>
<keyword evidence="1" id="KW-0732">Signal</keyword>
<feature type="chain" id="PRO_5007281299" description="Cyanovirin-N domain-containing protein" evidence="1">
    <location>
        <begin position="25"/>
        <end position="131"/>
    </location>
</feature>
<name>A0A127ZFN1_9BASI</name>
<dbReference type="EMBL" id="LK056681">
    <property type="protein sequence ID" value="CDU24835.1"/>
    <property type="molecule type" value="Genomic_DNA"/>
</dbReference>
<evidence type="ECO:0000256" key="1">
    <source>
        <dbReference type="SAM" id="SignalP"/>
    </source>
</evidence>